<keyword evidence="4" id="KW-0249">Electron transport</keyword>
<dbReference type="Pfam" id="PF12801">
    <property type="entry name" value="Fer4_5"/>
    <property type="match status" value="2"/>
</dbReference>
<dbReference type="SUPFAM" id="SSF54862">
    <property type="entry name" value="4Fe-4S ferredoxins"/>
    <property type="match status" value="1"/>
</dbReference>
<dbReference type="PROSITE" id="PS51379">
    <property type="entry name" value="4FE4S_FER_2"/>
    <property type="match status" value="2"/>
</dbReference>
<keyword evidence="6" id="KW-0411">Iron-sulfur</keyword>
<evidence type="ECO:0000256" key="2">
    <source>
        <dbReference type="ARBA" id="ARBA00022485"/>
    </source>
</evidence>
<dbReference type="InterPro" id="IPR017896">
    <property type="entry name" value="4Fe4S_Fe-S-bd"/>
</dbReference>
<keyword evidence="2" id="KW-0004">4Fe-4S</keyword>
<dbReference type="InterPro" id="IPR017900">
    <property type="entry name" value="4Fe4S_Fe_S_CS"/>
</dbReference>
<feature type="transmembrane region" description="Helical" evidence="7">
    <location>
        <begin position="203"/>
        <end position="223"/>
    </location>
</feature>
<dbReference type="RefSeq" id="WP_200585745.1">
    <property type="nucleotide sequence ID" value="NZ_JAEHFY010000010.1"/>
</dbReference>
<proteinExistence type="predicted"/>
<keyword evidence="3" id="KW-0479">Metal-binding</keyword>
<feature type="transmembrane region" description="Helical" evidence="7">
    <location>
        <begin position="112"/>
        <end position="137"/>
    </location>
</feature>
<gene>
    <name evidence="9" type="ORF">I5M32_08170</name>
</gene>
<keyword evidence="7" id="KW-0472">Membrane</keyword>
<keyword evidence="10" id="KW-1185">Reference proteome</keyword>
<feature type="domain" description="4Fe-4S ferredoxin-type" evidence="8">
    <location>
        <begin position="435"/>
        <end position="463"/>
    </location>
</feature>
<evidence type="ECO:0000259" key="8">
    <source>
        <dbReference type="PROSITE" id="PS51379"/>
    </source>
</evidence>
<feature type="transmembrane region" description="Helical" evidence="7">
    <location>
        <begin position="7"/>
        <end position="26"/>
    </location>
</feature>
<feature type="transmembrane region" description="Helical" evidence="7">
    <location>
        <begin position="235"/>
        <end position="253"/>
    </location>
</feature>
<sequence length="512" mass="57945">MKIIRNTGLSIFLICFAVFLSLPFLGTYKLTEKTFKENFTDAQQQKILEPSLKNLFDKEYGNNISFISDYNKAFDNANKEFREKKEWDKVINDSHVLNIVKDSSGGFVKNNLALLFIICFLISSLGGLMYMVPALYLKPVAGIKNNHIYHRGITNRGIIAFLFAAFLIAFYICIYQQPAYLSNWILLVDGLSTTLTGAAASQWFLYGFLYCLVMSVMSVRMFIKYRNNNYEKLRTCSVLFFQIAFAFMIPNILTKLQLPSMDFKNIWPLDYTFFFDYHLTQLTSNGMLGYWMLGWGIFLIVVGVPVMVYFFGKRWYCSWVCGCGGLAETLGDPFRQLSDKSLKAWKFERIIVHSVLVFAVIMTAAVLYTFFTGSSSILGIDTYSIRQAYGFGIGFMFAGAIGTGFYPVMGSRVWCRFGCPLAAYLGIVQRFKSRFRITTNGGQCISCGNCSTYCEMGIDVRAYAQNGENIIRSSCVGCGVCAAVCPRGVLKLENLAEEGRFDAYVRPEEKAF</sequence>
<accession>A0ABS1BJ51</accession>
<dbReference type="Proteomes" id="UP000660024">
    <property type="component" value="Unassembled WGS sequence"/>
</dbReference>
<reference evidence="9 10" key="1">
    <citation type="submission" date="2020-12" db="EMBL/GenBank/DDBJ databases">
        <title>Bacterial novel species Pedobacter sp. SD-b isolated from soil.</title>
        <authorList>
            <person name="Jung H.-Y."/>
        </authorList>
    </citation>
    <scope>NUCLEOTIDE SEQUENCE [LARGE SCALE GENOMIC DNA]</scope>
    <source>
        <strain evidence="9 10">SD-b</strain>
    </source>
</reference>
<keyword evidence="5" id="KW-0408">Iron</keyword>
<dbReference type="PROSITE" id="PS00198">
    <property type="entry name" value="4FE4S_FER_1"/>
    <property type="match status" value="1"/>
</dbReference>
<organism evidence="9 10">
    <name type="scientific">Pedobacter segetis</name>
    <dbReference type="NCBI Taxonomy" id="2793069"/>
    <lineage>
        <taxon>Bacteria</taxon>
        <taxon>Pseudomonadati</taxon>
        <taxon>Bacteroidota</taxon>
        <taxon>Sphingobacteriia</taxon>
        <taxon>Sphingobacteriales</taxon>
        <taxon>Sphingobacteriaceae</taxon>
        <taxon>Pedobacter</taxon>
    </lineage>
</organism>
<name>A0ABS1BJ51_9SPHI</name>
<feature type="transmembrane region" description="Helical" evidence="7">
    <location>
        <begin position="350"/>
        <end position="368"/>
    </location>
</feature>
<dbReference type="InterPro" id="IPR051684">
    <property type="entry name" value="Electron_Trans/Redox"/>
</dbReference>
<evidence type="ECO:0000256" key="6">
    <source>
        <dbReference type="ARBA" id="ARBA00023014"/>
    </source>
</evidence>
<feature type="transmembrane region" description="Helical" evidence="7">
    <location>
        <begin position="158"/>
        <end position="177"/>
    </location>
</feature>
<feature type="transmembrane region" description="Helical" evidence="7">
    <location>
        <begin position="288"/>
        <end position="311"/>
    </location>
</feature>
<evidence type="ECO:0000256" key="1">
    <source>
        <dbReference type="ARBA" id="ARBA00022448"/>
    </source>
</evidence>
<dbReference type="EMBL" id="JAEHFY010000010">
    <property type="protein sequence ID" value="MBK0382933.1"/>
    <property type="molecule type" value="Genomic_DNA"/>
</dbReference>
<protein>
    <submittedName>
        <fullName evidence="9">4Fe-4S binding protein</fullName>
    </submittedName>
</protein>
<dbReference type="Gene3D" id="3.30.70.20">
    <property type="match status" value="1"/>
</dbReference>
<evidence type="ECO:0000256" key="7">
    <source>
        <dbReference type="SAM" id="Phobius"/>
    </source>
</evidence>
<keyword evidence="7" id="KW-0812">Transmembrane</keyword>
<evidence type="ECO:0000313" key="10">
    <source>
        <dbReference type="Proteomes" id="UP000660024"/>
    </source>
</evidence>
<evidence type="ECO:0000313" key="9">
    <source>
        <dbReference type="EMBL" id="MBK0382933.1"/>
    </source>
</evidence>
<feature type="transmembrane region" description="Helical" evidence="7">
    <location>
        <begin position="388"/>
        <end position="408"/>
    </location>
</feature>
<evidence type="ECO:0000256" key="3">
    <source>
        <dbReference type="ARBA" id="ARBA00022723"/>
    </source>
</evidence>
<keyword evidence="7" id="KW-1133">Transmembrane helix</keyword>
<evidence type="ECO:0000256" key="5">
    <source>
        <dbReference type="ARBA" id="ARBA00023004"/>
    </source>
</evidence>
<dbReference type="PANTHER" id="PTHR30176">
    <property type="entry name" value="FERREDOXIN-TYPE PROTEIN NAPH"/>
    <property type="match status" value="1"/>
</dbReference>
<evidence type="ECO:0000256" key="4">
    <source>
        <dbReference type="ARBA" id="ARBA00022982"/>
    </source>
</evidence>
<feature type="domain" description="4Fe-4S ferredoxin-type" evidence="8">
    <location>
        <begin position="466"/>
        <end position="495"/>
    </location>
</feature>
<dbReference type="Pfam" id="PF13237">
    <property type="entry name" value="Fer4_10"/>
    <property type="match status" value="1"/>
</dbReference>
<keyword evidence="1" id="KW-0813">Transport</keyword>
<dbReference type="PANTHER" id="PTHR30176:SF3">
    <property type="entry name" value="FERREDOXIN-TYPE PROTEIN NAPH"/>
    <property type="match status" value="1"/>
</dbReference>
<comment type="caution">
    <text evidence="9">The sequence shown here is derived from an EMBL/GenBank/DDBJ whole genome shotgun (WGS) entry which is preliminary data.</text>
</comment>